<dbReference type="AlphaFoldDB" id="A0A317X5F9"/>
<dbReference type="PANTHER" id="PTHR31595">
    <property type="entry name" value="LONG-CHAIN-ALCOHOL O-FATTY-ACYLTRANSFERASE 3-RELATED"/>
    <property type="match status" value="1"/>
</dbReference>
<feature type="transmembrane region" description="Helical" evidence="7">
    <location>
        <begin position="6"/>
        <end position="27"/>
    </location>
</feature>
<gene>
    <name evidence="9" type="ORF">BO94DRAFT_563945</name>
</gene>
<evidence type="ECO:0000256" key="7">
    <source>
        <dbReference type="SAM" id="Phobius"/>
    </source>
</evidence>
<keyword evidence="6 7" id="KW-0472">Membrane</keyword>
<dbReference type="InterPro" id="IPR044851">
    <property type="entry name" value="Wax_synthase"/>
</dbReference>
<keyword evidence="5 7" id="KW-1133">Transmembrane helix</keyword>
<dbReference type="Pfam" id="PF13813">
    <property type="entry name" value="MBOAT_2"/>
    <property type="match status" value="1"/>
</dbReference>
<feature type="domain" description="Wax synthase" evidence="8">
    <location>
        <begin position="207"/>
        <end position="293"/>
    </location>
</feature>
<dbReference type="GO" id="GO:0008374">
    <property type="term" value="F:O-acyltransferase activity"/>
    <property type="evidence" value="ECO:0007669"/>
    <property type="project" value="InterPro"/>
</dbReference>
<accession>A0A317X5F9</accession>
<dbReference type="Proteomes" id="UP000246702">
    <property type="component" value="Unassembled WGS sequence"/>
</dbReference>
<keyword evidence="10" id="KW-1185">Reference proteome</keyword>
<comment type="similarity">
    <text evidence="2">Belongs to the wax synthase family.</text>
</comment>
<keyword evidence="3" id="KW-0808">Transferase</keyword>
<evidence type="ECO:0000313" key="9">
    <source>
        <dbReference type="EMBL" id="PWY93565.1"/>
    </source>
</evidence>
<evidence type="ECO:0000256" key="4">
    <source>
        <dbReference type="ARBA" id="ARBA00022692"/>
    </source>
</evidence>
<evidence type="ECO:0000256" key="3">
    <source>
        <dbReference type="ARBA" id="ARBA00022679"/>
    </source>
</evidence>
<feature type="transmembrane region" description="Helical" evidence="7">
    <location>
        <begin position="258"/>
        <end position="275"/>
    </location>
</feature>
<comment type="subcellular location">
    <subcellularLocation>
        <location evidence="1">Membrane</location>
        <topology evidence="1">Multi-pass membrane protein</topology>
    </subcellularLocation>
</comment>
<dbReference type="OrthoDB" id="1077582at2759"/>
<dbReference type="EMBL" id="MSFK01000006">
    <property type="protein sequence ID" value="PWY93565.1"/>
    <property type="molecule type" value="Genomic_DNA"/>
</dbReference>
<proteinExistence type="inferred from homology"/>
<protein>
    <recommendedName>
        <fullName evidence="8">Wax synthase domain-containing protein</fullName>
    </recommendedName>
</protein>
<feature type="transmembrane region" description="Helical" evidence="7">
    <location>
        <begin position="325"/>
        <end position="345"/>
    </location>
</feature>
<dbReference type="InterPro" id="IPR032805">
    <property type="entry name" value="Wax_synthase_dom"/>
</dbReference>
<organism evidence="9 10">
    <name type="scientific">Aspergillus sclerotioniger CBS 115572</name>
    <dbReference type="NCBI Taxonomy" id="1450535"/>
    <lineage>
        <taxon>Eukaryota</taxon>
        <taxon>Fungi</taxon>
        <taxon>Dikarya</taxon>
        <taxon>Ascomycota</taxon>
        <taxon>Pezizomycotina</taxon>
        <taxon>Eurotiomycetes</taxon>
        <taxon>Eurotiomycetidae</taxon>
        <taxon>Eurotiales</taxon>
        <taxon>Aspergillaceae</taxon>
        <taxon>Aspergillus</taxon>
        <taxon>Aspergillus subgen. Circumdati</taxon>
    </lineage>
</organism>
<comment type="caution">
    <text evidence="9">The sequence shown here is derived from an EMBL/GenBank/DDBJ whole genome shotgun (WGS) entry which is preliminary data.</text>
</comment>
<feature type="transmembrane region" description="Helical" evidence="7">
    <location>
        <begin position="58"/>
        <end position="80"/>
    </location>
</feature>
<dbReference type="GO" id="GO:0006629">
    <property type="term" value="P:lipid metabolic process"/>
    <property type="evidence" value="ECO:0007669"/>
    <property type="project" value="InterPro"/>
</dbReference>
<evidence type="ECO:0000313" key="10">
    <source>
        <dbReference type="Proteomes" id="UP000246702"/>
    </source>
</evidence>
<dbReference type="PANTHER" id="PTHR31595:SF27">
    <property type="entry name" value="WAX SYNTHASE DOMAIN-CONTAINING PROTEIN-RELATED"/>
    <property type="match status" value="1"/>
</dbReference>
<reference evidence="9 10" key="1">
    <citation type="submission" date="2016-12" db="EMBL/GenBank/DDBJ databases">
        <title>The genomes of Aspergillus section Nigri reveals drivers in fungal speciation.</title>
        <authorList>
            <consortium name="DOE Joint Genome Institute"/>
            <person name="Vesth T.C."/>
            <person name="Nybo J."/>
            <person name="Theobald S."/>
            <person name="Brandl J."/>
            <person name="Frisvad J.C."/>
            <person name="Nielsen K.F."/>
            <person name="Lyhne E.K."/>
            <person name="Kogle M.E."/>
            <person name="Kuo A."/>
            <person name="Riley R."/>
            <person name="Clum A."/>
            <person name="Nolan M."/>
            <person name="Lipzen A."/>
            <person name="Salamov A."/>
            <person name="Henrissat B."/>
            <person name="Wiebenga A."/>
            <person name="De Vries R.P."/>
            <person name="Grigoriev I.V."/>
            <person name="Mortensen U.H."/>
            <person name="Andersen M.R."/>
            <person name="Baker S.E."/>
        </authorList>
    </citation>
    <scope>NUCLEOTIDE SEQUENCE [LARGE SCALE GENOMIC DNA]</scope>
    <source>
        <strain evidence="9 10">CBS 115572</strain>
    </source>
</reference>
<feature type="transmembrane region" description="Helical" evidence="7">
    <location>
        <begin position="365"/>
        <end position="389"/>
    </location>
</feature>
<evidence type="ECO:0000259" key="8">
    <source>
        <dbReference type="Pfam" id="PF13813"/>
    </source>
</evidence>
<dbReference type="GeneID" id="37116528"/>
<keyword evidence="4 7" id="KW-0812">Transmembrane</keyword>
<feature type="transmembrane region" description="Helical" evidence="7">
    <location>
        <begin position="34"/>
        <end position="52"/>
    </location>
</feature>
<dbReference type="STRING" id="1450535.A0A317X5F9"/>
<evidence type="ECO:0000256" key="2">
    <source>
        <dbReference type="ARBA" id="ARBA00007282"/>
    </source>
</evidence>
<dbReference type="RefSeq" id="XP_025470326.1">
    <property type="nucleotide sequence ID" value="XM_025614385.1"/>
</dbReference>
<evidence type="ECO:0000256" key="1">
    <source>
        <dbReference type="ARBA" id="ARBA00004141"/>
    </source>
</evidence>
<name>A0A317X5F9_9EURO</name>
<sequence length="393" mass="44720">MSSYQPLSRLLLLSTIQTLIPALLLITTPKRSPLRYLSIPCMIFILSMMLHPVKTSCYLAGTSAGAGWMSILFALDILLINPKHAEDFINNKKITTNSFLSRLKSALELRANLRRVNTPRETKNIPPFPKYYAKRGITRGRFLVRETVIAVWQYLVLDVLTVELWIERLITTLVAWFIVSRILSEFYYRSFAVPCVALRVESPENFPTLFNKMVDAYTLRGFWGKFWHQTLRTNFTAVSNFLTRDILNLPKPSLLERYTNVFLVFCLSGIMHVVIDVVSNIPVRESGAMRFFLSFPFGYMIEDGVQAGWRKLQGSKKKAGTEAEWWERAIGFVWVVGFLTVTFVPYSEPMQKGPERLFVLVSWSIVKVIGVKLVGGLIVGVGVLIMVVFGGEV</sequence>
<evidence type="ECO:0000256" key="6">
    <source>
        <dbReference type="ARBA" id="ARBA00023136"/>
    </source>
</evidence>
<dbReference type="GO" id="GO:0016020">
    <property type="term" value="C:membrane"/>
    <property type="evidence" value="ECO:0007669"/>
    <property type="project" value="UniProtKB-SubCell"/>
</dbReference>
<evidence type="ECO:0000256" key="5">
    <source>
        <dbReference type="ARBA" id="ARBA00022989"/>
    </source>
</evidence>